<keyword evidence="4" id="KW-1185">Reference proteome</keyword>
<protein>
    <recommendedName>
        <fullName evidence="5">PBP domain-containing protein</fullName>
    </recommendedName>
</protein>
<dbReference type="AlphaFoldDB" id="A0A7H8T2I7"/>
<reference evidence="3 4" key="1">
    <citation type="submission" date="2020-06" db="EMBL/GenBank/DDBJ databases">
        <title>Genome mining for natural products.</title>
        <authorList>
            <person name="Zhang B."/>
            <person name="Shi J."/>
            <person name="Ge H."/>
        </authorList>
    </citation>
    <scope>NUCLEOTIDE SEQUENCE [LARGE SCALE GENOMIC DNA]</scope>
    <source>
        <strain evidence="3 4">NA02069</strain>
    </source>
</reference>
<evidence type="ECO:0000256" key="1">
    <source>
        <dbReference type="SAM" id="MobiDB-lite"/>
    </source>
</evidence>
<dbReference type="SUPFAM" id="SSF53850">
    <property type="entry name" value="Periplasmic binding protein-like II"/>
    <property type="match status" value="1"/>
</dbReference>
<evidence type="ECO:0000256" key="2">
    <source>
        <dbReference type="SAM" id="Phobius"/>
    </source>
</evidence>
<feature type="transmembrane region" description="Helical" evidence="2">
    <location>
        <begin position="838"/>
        <end position="860"/>
    </location>
</feature>
<dbReference type="Gene3D" id="3.40.190.10">
    <property type="entry name" value="Periplasmic binding protein-like II"/>
    <property type="match status" value="2"/>
</dbReference>
<feature type="region of interest" description="Disordered" evidence="1">
    <location>
        <begin position="733"/>
        <end position="753"/>
    </location>
</feature>
<dbReference type="Proteomes" id="UP000509418">
    <property type="component" value="Chromosome"/>
</dbReference>
<evidence type="ECO:0008006" key="5">
    <source>
        <dbReference type="Google" id="ProtNLM"/>
    </source>
</evidence>
<sequence>MGRLSSDAPWGLVAQFPAPLRGVVRRFVATSTAVAVALLSVIGAAVLVSPGPASAADSSSAVTVSGEGPYGGLKVTVSQTRNLVNQVVRVSWKGGAPTVSDTTYAADYLQIMQCWGDASGGPDPAQCQFGGSSALGAGAGSQAAGAYTNTRQLSYGGLKDPAQELPPASGTGISYVPFRSVTGDVITKGNWNEFYDVNTSNEVPYARTGPDGTGEVYFEAQTGIEAPGLGCGEVPAGASGATAGRKCWLVVVPRGRSEVDGTPYTARSSGLLESSPLSASNWKHRLVVPLGFEPMGRFCPIGADERGTLGNEIVAEVVTRWQPALCQSASRTIYGYAQVTDDTARAKLVSGSPGLVFLGRPAAGDQVPAGQRPVYAPVALSGLTLGFFIESQAGFNAPAAVKARDGARLTSLNLTPRLVAKLLTESYQDGNSRLAPSTQANPFNLATDPEFVRHNPGYKDLSFGGSLGDALVPEALADATWELWNWVRQDPAAREFLGGTADDTGRYGDPAFSGMKVNPHYEDMELPREEFPKSDPFCQQFQDHPDHPLCIQDKHPYATDLHSAARAAARGDTLARTNWDNTATPPGYRKNPPQPAGRRAVLALTDTATAARYGLVTARLQNAAGRFVAPDTRGLLAGQAAMRASGADGVEIADPATRNRDAYPLTLLSYAATVPEKLTREEGRDYAALLNYAAGDGQRPGVAAGTLPEGYAPLPAEARGRTRAAAQAIASRAGAAAPGGTTGGSASGGGSAGGSGTGGFGSGDAGGVAAAGSGGAALDGGAGSAGGSAGASGAGGTGASPSTAASGGTPSGSPSTAPAAASAPDNPLLRTPKWALGAVRYALLIALVTGLAAAVGGPLLPRAVPRLAAAVADRRAGGKSATGEGR</sequence>
<evidence type="ECO:0000313" key="4">
    <source>
        <dbReference type="Proteomes" id="UP000509418"/>
    </source>
</evidence>
<evidence type="ECO:0000313" key="3">
    <source>
        <dbReference type="EMBL" id="QKZ17661.1"/>
    </source>
</evidence>
<proteinExistence type="predicted"/>
<dbReference type="RefSeq" id="WP_176574891.1">
    <property type="nucleotide sequence ID" value="NZ_CBDRGH010000020.1"/>
</dbReference>
<gene>
    <name evidence="3" type="ORF">HUT05_10120</name>
</gene>
<accession>A0A7H8T2I7</accession>
<organism evidence="3 4">
    <name type="scientific">Streptomyces chartreusis</name>
    <dbReference type="NCBI Taxonomy" id="1969"/>
    <lineage>
        <taxon>Bacteria</taxon>
        <taxon>Bacillati</taxon>
        <taxon>Actinomycetota</taxon>
        <taxon>Actinomycetes</taxon>
        <taxon>Kitasatosporales</taxon>
        <taxon>Streptomycetaceae</taxon>
        <taxon>Streptomyces</taxon>
    </lineage>
</organism>
<keyword evidence="2" id="KW-1133">Transmembrane helix</keyword>
<name>A0A7H8T2I7_STRCX</name>
<dbReference type="EMBL" id="CP056041">
    <property type="protein sequence ID" value="QKZ17661.1"/>
    <property type="molecule type" value="Genomic_DNA"/>
</dbReference>
<feature type="region of interest" description="Disordered" evidence="1">
    <location>
        <begin position="780"/>
        <end position="824"/>
    </location>
</feature>
<feature type="compositionally biased region" description="Gly residues" evidence="1">
    <location>
        <begin position="740"/>
        <end position="753"/>
    </location>
</feature>
<feature type="region of interest" description="Disordered" evidence="1">
    <location>
        <begin position="577"/>
        <end position="596"/>
    </location>
</feature>
<feature type="compositionally biased region" description="Gly residues" evidence="1">
    <location>
        <begin position="780"/>
        <end position="798"/>
    </location>
</feature>
<keyword evidence="2" id="KW-0812">Transmembrane</keyword>
<feature type="compositionally biased region" description="Low complexity" evidence="1">
    <location>
        <begin position="799"/>
        <end position="824"/>
    </location>
</feature>
<keyword evidence="2" id="KW-0472">Membrane</keyword>